<dbReference type="Proteomes" id="UP001061862">
    <property type="component" value="Chromosome"/>
</dbReference>
<feature type="domain" description="SpoVT-AbrB" evidence="2">
    <location>
        <begin position="11"/>
        <end position="58"/>
    </location>
</feature>
<dbReference type="SUPFAM" id="SSF89447">
    <property type="entry name" value="AbrB/MazE/MraZ-like"/>
    <property type="match status" value="1"/>
</dbReference>
<organism evidence="3 4">
    <name type="scientific">Devosia neptuniae</name>
    <dbReference type="NCBI Taxonomy" id="191302"/>
    <lineage>
        <taxon>Bacteria</taxon>
        <taxon>Pseudomonadati</taxon>
        <taxon>Pseudomonadota</taxon>
        <taxon>Alphaproteobacteria</taxon>
        <taxon>Hyphomicrobiales</taxon>
        <taxon>Devosiaceae</taxon>
        <taxon>Devosia</taxon>
    </lineage>
</organism>
<dbReference type="InterPro" id="IPR037914">
    <property type="entry name" value="SpoVT-AbrB_sf"/>
</dbReference>
<gene>
    <name evidence="3" type="ORF">N8A98_12715</name>
</gene>
<evidence type="ECO:0000256" key="1">
    <source>
        <dbReference type="SAM" id="MobiDB-lite"/>
    </source>
</evidence>
<reference evidence="3 4" key="1">
    <citation type="submission" date="2022-09" db="EMBL/GenBank/DDBJ databases">
        <title>Interaction between co-microsymbionts with complementary sets of symbiotic genes in legume-rhizobium systems.</title>
        <authorList>
            <person name="Safronova V."/>
            <person name="Sazanova A."/>
            <person name="Afonin A."/>
            <person name="Chirak E."/>
        </authorList>
    </citation>
    <scope>NUCLEOTIDE SEQUENCE [LARGE SCALE GENOMIC DNA]</scope>
    <source>
        <strain evidence="3 4">A18/4-1</strain>
    </source>
</reference>
<evidence type="ECO:0000313" key="3">
    <source>
        <dbReference type="EMBL" id="UXN71983.1"/>
    </source>
</evidence>
<dbReference type="NCBIfam" id="TIGR01439">
    <property type="entry name" value="lp_hng_hel_AbrB"/>
    <property type="match status" value="1"/>
</dbReference>
<name>A0ABY6CPQ7_9HYPH</name>
<evidence type="ECO:0000313" key="4">
    <source>
        <dbReference type="Proteomes" id="UP001061862"/>
    </source>
</evidence>
<dbReference type="Pfam" id="PF04014">
    <property type="entry name" value="MazE_antitoxin"/>
    <property type="match status" value="1"/>
</dbReference>
<dbReference type="Gene3D" id="2.10.260.10">
    <property type="match status" value="1"/>
</dbReference>
<proteinExistence type="predicted"/>
<dbReference type="GO" id="GO:0003677">
    <property type="term" value="F:DNA binding"/>
    <property type="evidence" value="ECO:0007669"/>
    <property type="project" value="UniProtKB-KW"/>
</dbReference>
<accession>A0ABY6CPQ7</accession>
<evidence type="ECO:0000259" key="2">
    <source>
        <dbReference type="SMART" id="SM00966"/>
    </source>
</evidence>
<dbReference type="SMART" id="SM00966">
    <property type="entry name" value="SpoVT_AbrB"/>
    <property type="match status" value="1"/>
</dbReference>
<dbReference type="EMBL" id="CP104965">
    <property type="protein sequence ID" value="UXN71983.1"/>
    <property type="molecule type" value="Genomic_DNA"/>
</dbReference>
<dbReference type="InterPro" id="IPR007159">
    <property type="entry name" value="SpoVT-AbrB_dom"/>
</dbReference>
<feature type="compositionally biased region" description="Polar residues" evidence="1">
    <location>
        <begin position="11"/>
        <end position="21"/>
    </location>
</feature>
<sequence length="96" mass="10729">MNEHPKISARSKMTSKGQTTVPKEVRSLLKLKEGTLMEWIVNEQEGTAVVKPKTLRAVDLAGFLGKPPNGRHVTVEDMDDAIAEAVTERFRRATRE</sequence>
<protein>
    <submittedName>
        <fullName evidence="3">AbrB/MazE/SpoVT family DNA-binding domain-containing protein</fullName>
    </submittedName>
</protein>
<dbReference type="RefSeq" id="WP_262171775.1">
    <property type="nucleotide sequence ID" value="NZ_CP104965.1"/>
</dbReference>
<feature type="region of interest" description="Disordered" evidence="1">
    <location>
        <begin position="1"/>
        <end position="21"/>
    </location>
</feature>
<keyword evidence="4" id="KW-1185">Reference proteome</keyword>
<keyword evidence="3" id="KW-0238">DNA-binding</keyword>